<name>A0AAV2I0G5_LYMST</name>
<keyword evidence="1" id="KW-0812">Transmembrane</keyword>
<feature type="non-terminal residue" evidence="3">
    <location>
        <position position="1"/>
    </location>
</feature>
<keyword evidence="1" id="KW-1133">Transmembrane helix</keyword>
<protein>
    <recommendedName>
        <fullName evidence="2">Fatty acid desaturase domain-containing protein</fullName>
    </recommendedName>
</protein>
<dbReference type="GO" id="GO:0016491">
    <property type="term" value="F:oxidoreductase activity"/>
    <property type="evidence" value="ECO:0007669"/>
    <property type="project" value="InterPro"/>
</dbReference>
<evidence type="ECO:0000259" key="2">
    <source>
        <dbReference type="Pfam" id="PF00487"/>
    </source>
</evidence>
<dbReference type="AlphaFoldDB" id="A0AAV2I0G5"/>
<evidence type="ECO:0000256" key="1">
    <source>
        <dbReference type="SAM" id="Phobius"/>
    </source>
</evidence>
<dbReference type="InterPro" id="IPR012171">
    <property type="entry name" value="Fatty_acid_desaturase"/>
</dbReference>
<gene>
    <name evidence="3" type="ORF">GSLYS_00012624001</name>
</gene>
<keyword evidence="4" id="KW-1185">Reference proteome</keyword>
<dbReference type="Pfam" id="PF00487">
    <property type="entry name" value="FA_desaturase"/>
    <property type="match status" value="1"/>
</dbReference>
<dbReference type="PANTHER" id="PTHR32100">
    <property type="entry name" value="OMEGA-6 FATTY ACID DESATURASE, CHLOROPLASTIC"/>
    <property type="match status" value="1"/>
</dbReference>
<feature type="domain" description="Fatty acid desaturase" evidence="2">
    <location>
        <begin position="16"/>
        <end position="87"/>
    </location>
</feature>
<organism evidence="3 4">
    <name type="scientific">Lymnaea stagnalis</name>
    <name type="common">Great pond snail</name>
    <name type="synonym">Helix stagnalis</name>
    <dbReference type="NCBI Taxonomy" id="6523"/>
    <lineage>
        <taxon>Eukaryota</taxon>
        <taxon>Metazoa</taxon>
        <taxon>Spiralia</taxon>
        <taxon>Lophotrochozoa</taxon>
        <taxon>Mollusca</taxon>
        <taxon>Gastropoda</taxon>
        <taxon>Heterobranchia</taxon>
        <taxon>Euthyneura</taxon>
        <taxon>Panpulmonata</taxon>
        <taxon>Hygrophila</taxon>
        <taxon>Lymnaeoidea</taxon>
        <taxon>Lymnaeidae</taxon>
        <taxon>Lymnaea</taxon>
    </lineage>
</organism>
<evidence type="ECO:0000313" key="4">
    <source>
        <dbReference type="Proteomes" id="UP001497497"/>
    </source>
</evidence>
<accession>A0AAV2I0G5</accession>
<dbReference type="Proteomes" id="UP001497497">
    <property type="component" value="Unassembled WGS sequence"/>
</dbReference>
<keyword evidence="1" id="KW-0472">Membrane</keyword>
<feature type="non-terminal residue" evidence="3">
    <location>
        <position position="96"/>
    </location>
</feature>
<sequence length="96" mass="11148">TWLVLPPIAQLVITPLYWLVQGTVFTGIFFLGHDAGHGSFSKHEIVNTIFGNICHNFVICPYYQWKITHRNHHKHTGNMDKDEVFYPVWKKELTPG</sequence>
<feature type="transmembrane region" description="Helical" evidence="1">
    <location>
        <begin position="12"/>
        <end position="32"/>
    </location>
</feature>
<evidence type="ECO:0000313" key="3">
    <source>
        <dbReference type="EMBL" id="CAL1538803.1"/>
    </source>
</evidence>
<dbReference type="EMBL" id="CAXITT010000313">
    <property type="protein sequence ID" value="CAL1538803.1"/>
    <property type="molecule type" value="Genomic_DNA"/>
</dbReference>
<proteinExistence type="predicted"/>
<reference evidence="3 4" key="1">
    <citation type="submission" date="2024-04" db="EMBL/GenBank/DDBJ databases">
        <authorList>
            <consortium name="Genoscope - CEA"/>
            <person name="William W."/>
        </authorList>
    </citation>
    <scope>NUCLEOTIDE SEQUENCE [LARGE SCALE GENOMIC DNA]</scope>
</reference>
<dbReference type="InterPro" id="IPR005804">
    <property type="entry name" value="FA_desaturase_dom"/>
</dbReference>
<comment type="caution">
    <text evidence="3">The sequence shown here is derived from an EMBL/GenBank/DDBJ whole genome shotgun (WGS) entry which is preliminary data.</text>
</comment>
<dbReference type="GO" id="GO:0006629">
    <property type="term" value="P:lipid metabolic process"/>
    <property type="evidence" value="ECO:0007669"/>
    <property type="project" value="InterPro"/>
</dbReference>